<feature type="compositionally biased region" description="Polar residues" evidence="1">
    <location>
        <begin position="268"/>
        <end position="289"/>
    </location>
</feature>
<feature type="region of interest" description="Disordered" evidence="1">
    <location>
        <begin position="438"/>
        <end position="461"/>
    </location>
</feature>
<dbReference type="EMBL" id="JBJKFK010000336">
    <property type="protein sequence ID" value="KAL3317745.1"/>
    <property type="molecule type" value="Genomic_DNA"/>
</dbReference>
<evidence type="ECO:0000313" key="3">
    <source>
        <dbReference type="Proteomes" id="UP001626550"/>
    </source>
</evidence>
<organism evidence="2 3">
    <name type="scientific">Cichlidogyrus casuarinus</name>
    <dbReference type="NCBI Taxonomy" id="1844966"/>
    <lineage>
        <taxon>Eukaryota</taxon>
        <taxon>Metazoa</taxon>
        <taxon>Spiralia</taxon>
        <taxon>Lophotrochozoa</taxon>
        <taxon>Platyhelminthes</taxon>
        <taxon>Monogenea</taxon>
        <taxon>Monopisthocotylea</taxon>
        <taxon>Dactylogyridea</taxon>
        <taxon>Ancyrocephalidae</taxon>
        <taxon>Cichlidogyrus</taxon>
    </lineage>
</organism>
<evidence type="ECO:0000256" key="1">
    <source>
        <dbReference type="SAM" id="MobiDB-lite"/>
    </source>
</evidence>
<name>A0ABD2QDY3_9PLAT</name>
<gene>
    <name evidence="2" type="ORF">Ciccas_003594</name>
</gene>
<accession>A0ABD2QDY3</accession>
<feature type="compositionally biased region" description="Low complexity" evidence="1">
    <location>
        <begin position="306"/>
        <end position="324"/>
    </location>
</feature>
<dbReference type="AlphaFoldDB" id="A0ABD2QDY3"/>
<feature type="region of interest" description="Disordered" evidence="1">
    <location>
        <begin position="261"/>
        <end position="290"/>
    </location>
</feature>
<feature type="compositionally biased region" description="Polar residues" evidence="1">
    <location>
        <begin position="84"/>
        <end position="104"/>
    </location>
</feature>
<feature type="region of interest" description="Disordered" evidence="1">
    <location>
        <begin position="303"/>
        <end position="326"/>
    </location>
</feature>
<proteinExistence type="predicted"/>
<protein>
    <submittedName>
        <fullName evidence="2">Uncharacterized protein</fullName>
    </submittedName>
</protein>
<sequence>MITQENSSRNRLNGELSSFMMNNQTAVSLRRQRTLLTVQNSADLPDDQLAASCQQYRFSIAGDAPTLSAVNVGDLLDHTLRSINASNKQTPPPDSCSSLSSIHTDYSDSDGKPMKMVKTCGSVFLVPASRGHHSNGQPRFRSIDVSALSSLSPSLDSINVDILPAKKRKIYWNEESAASPPQAAPAPSFQSLESQPIIMPNEFAPLRQYPVYQPPPVDNISPPQLCAATSYLSPRNGGSSNGASLSQLSISTKTLASLQAPNPVFRSRPSSGHLTQKLGHSSVEQSRGSNFVLPGSPASCFRHQYTPTSSVPNTSAASSPSPTSEGVENWLRMLDGSIDQAELKDLANVLLVGQSSSQIPSAYLRAAMAAGANSVPLMIKDSAFTSPLFVVCAPNLDVAYQIAKATSRVAADEEMGASSSLNLIPVPVNFQSYQANGLDNADRPARQPTLGMVYSKTLPNS</sequence>
<reference evidence="2 3" key="1">
    <citation type="submission" date="2024-11" db="EMBL/GenBank/DDBJ databases">
        <title>Adaptive evolution of stress response genes in parasites aligns with host niche diversity.</title>
        <authorList>
            <person name="Hahn C."/>
            <person name="Resl P."/>
        </authorList>
    </citation>
    <scope>NUCLEOTIDE SEQUENCE [LARGE SCALE GENOMIC DNA]</scope>
    <source>
        <strain evidence="2">EGGRZ-B1_66</strain>
        <tissue evidence="2">Body</tissue>
    </source>
</reference>
<evidence type="ECO:0000313" key="2">
    <source>
        <dbReference type="EMBL" id="KAL3317745.1"/>
    </source>
</evidence>
<dbReference type="Proteomes" id="UP001626550">
    <property type="component" value="Unassembled WGS sequence"/>
</dbReference>
<keyword evidence="3" id="KW-1185">Reference proteome</keyword>
<feature type="region of interest" description="Disordered" evidence="1">
    <location>
        <begin position="84"/>
        <end position="110"/>
    </location>
</feature>
<comment type="caution">
    <text evidence="2">The sequence shown here is derived from an EMBL/GenBank/DDBJ whole genome shotgun (WGS) entry which is preliminary data.</text>
</comment>